<evidence type="ECO:0000313" key="2">
    <source>
        <dbReference type="EMBL" id="QIE89222.1"/>
    </source>
</evidence>
<dbReference type="AlphaFoldDB" id="A0A6G6J1S9"/>
<dbReference type="KEGG" id="pnt:G5B91_24335"/>
<accession>A0A6G6J1S9</accession>
<proteinExistence type="predicted"/>
<dbReference type="InterPro" id="IPR010982">
    <property type="entry name" value="Lambda_DNA-bd_dom_sf"/>
</dbReference>
<dbReference type="GO" id="GO:0003677">
    <property type="term" value="F:DNA binding"/>
    <property type="evidence" value="ECO:0007669"/>
    <property type="project" value="UniProtKB-KW"/>
</dbReference>
<reference evidence="2 3" key="1">
    <citation type="submission" date="2020-02" db="EMBL/GenBank/DDBJ databases">
        <title>Integrative conjugative elements (ICEs) and plasmids drive adaptation of Pseudomonas nitroreducens strain HBP1 to wastewater environment.</title>
        <authorList>
            <person name="Sentchilo V."/>
            <person name="Carraro N."/>
            <person name="Bertelli C."/>
            <person name="van der Meer J.R."/>
        </authorList>
    </citation>
    <scope>NUCLEOTIDE SEQUENCE [LARGE SCALE GENOMIC DNA]</scope>
    <source>
        <strain evidence="2 3">HBP1</strain>
    </source>
</reference>
<keyword evidence="2" id="KW-0238">DNA-binding</keyword>
<gene>
    <name evidence="2" type="ORF">G5B91_24335</name>
</gene>
<protein>
    <submittedName>
        <fullName evidence="2">DNA-binding protein</fullName>
    </submittedName>
</protein>
<organism evidence="2 3">
    <name type="scientific">Pseudomonas nitroreducens</name>
    <dbReference type="NCBI Taxonomy" id="46680"/>
    <lineage>
        <taxon>Bacteria</taxon>
        <taxon>Pseudomonadati</taxon>
        <taxon>Pseudomonadota</taxon>
        <taxon>Gammaproteobacteria</taxon>
        <taxon>Pseudomonadales</taxon>
        <taxon>Pseudomonadaceae</taxon>
        <taxon>Pseudomonas</taxon>
    </lineage>
</organism>
<dbReference type="RefSeq" id="WP_024763388.1">
    <property type="nucleotide sequence ID" value="NZ_CP049140.1"/>
</dbReference>
<evidence type="ECO:0000256" key="1">
    <source>
        <dbReference type="SAM" id="MobiDB-lite"/>
    </source>
</evidence>
<name>A0A6G6J1S9_PSENT</name>
<dbReference type="Gene3D" id="1.10.260.40">
    <property type="entry name" value="lambda repressor-like DNA-binding domains"/>
    <property type="match status" value="1"/>
</dbReference>
<dbReference type="EMBL" id="CP049140">
    <property type="protein sequence ID" value="QIE89222.1"/>
    <property type="molecule type" value="Genomic_DNA"/>
</dbReference>
<dbReference type="Proteomes" id="UP000501063">
    <property type="component" value="Chromosome"/>
</dbReference>
<evidence type="ECO:0000313" key="3">
    <source>
        <dbReference type="Proteomes" id="UP000501063"/>
    </source>
</evidence>
<feature type="region of interest" description="Disordered" evidence="1">
    <location>
        <begin position="71"/>
        <end position="91"/>
    </location>
</feature>
<sequence length="91" mass="10109">MNEGDVTTRGLQLLAIASIKALADAGDTEYMRWQNIKRGRARLGADEIEILAKVYPQYRWWLISGDVMPDKGQTSPDYDEANEKLPAPSAG</sequence>